<sequence>HGGTRGDGGEIARGPLPLRAPPSLSPRIEPMQHPPPFLLPSLPACLLLPPPGPGAFLAAPVSWEPVSSSFRRQAQPLRRTLS</sequence>
<feature type="region of interest" description="Disordered" evidence="1">
    <location>
        <begin position="1"/>
        <end position="32"/>
    </location>
</feature>
<name>A0A061S896_9CHLO</name>
<accession>A0A061S896</accession>
<feature type="compositionally biased region" description="Gly residues" evidence="1">
    <location>
        <begin position="1"/>
        <end position="11"/>
    </location>
</feature>
<dbReference type="EMBL" id="GBEZ01006135">
    <property type="protein sequence ID" value="JAC79239.1"/>
    <property type="molecule type" value="Transcribed_RNA"/>
</dbReference>
<gene>
    <name evidence="2" type="ORF">TSPGSL018_13180</name>
</gene>
<protein>
    <submittedName>
        <fullName evidence="2">Uncharacterized protein</fullName>
    </submittedName>
</protein>
<feature type="non-terminal residue" evidence="2">
    <location>
        <position position="1"/>
    </location>
</feature>
<organism evidence="2">
    <name type="scientific">Tetraselmis sp. GSL018</name>
    <dbReference type="NCBI Taxonomy" id="582737"/>
    <lineage>
        <taxon>Eukaryota</taxon>
        <taxon>Viridiplantae</taxon>
        <taxon>Chlorophyta</taxon>
        <taxon>core chlorophytes</taxon>
        <taxon>Chlorodendrophyceae</taxon>
        <taxon>Chlorodendrales</taxon>
        <taxon>Chlorodendraceae</taxon>
        <taxon>Tetraselmis</taxon>
    </lineage>
</organism>
<evidence type="ECO:0000313" key="2">
    <source>
        <dbReference type="EMBL" id="JAC79239.1"/>
    </source>
</evidence>
<proteinExistence type="predicted"/>
<reference evidence="2" key="1">
    <citation type="submission" date="2014-05" db="EMBL/GenBank/DDBJ databases">
        <title>The transcriptome of the halophilic microalga Tetraselmis sp. GSL018 isolated from the Great Salt Lake, Utah.</title>
        <authorList>
            <person name="Jinkerson R.E."/>
            <person name="D'Adamo S."/>
            <person name="Posewitz M.C."/>
        </authorList>
    </citation>
    <scope>NUCLEOTIDE SEQUENCE</scope>
    <source>
        <strain evidence="2">GSL018</strain>
    </source>
</reference>
<evidence type="ECO:0000256" key="1">
    <source>
        <dbReference type="SAM" id="MobiDB-lite"/>
    </source>
</evidence>
<dbReference type="AlphaFoldDB" id="A0A061S896"/>